<dbReference type="GO" id="GO:0007189">
    <property type="term" value="P:adenylate cyclase-activating G protein-coupled receptor signaling pathway"/>
    <property type="evidence" value="ECO:0007669"/>
    <property type="project" value="TreeGrafter"/>
</dbReference>
<dbReference type="FunFam" id="3.30.70.1230:FF:000014">
    <property type="entry name" value="adenylate cyclase type 9"/>
    <property type="match status" value="1"/>
</dbReference>
<feature type="transmembrane region" description="Helical" evidence="18">
    <location>
        <begin position="56"/>
        <end position="75"/>
    </location>
</feature>
<comment type="cofactor">
    <cofactor evidence="2">
        <name>Mn(2+)</name>
        <dbReference type="ChEBI" id="CHEBI:29035"/>
    </cofactor>
</comment>
<dbReference type="InterPro" id="IPR018297">
    <property type="entry name" value="A/G_cyclase_CS"/>
</dbReference>
<feature type="transmembrane region" description="Helical" evidence="18">
    <location>
        <begin position="471"/>
        <end position="491"/>
    </location>
</feature>
<dbReference type="PANTHER" id="PTHR45627:SF6">
    <property type="entry name" value="ADENYLATE CYCLASE TYPE 2"/>
    <property type="match status" value="1"/>
</dbReference>
<keyword evidence="14 18" id="KW-0472">Membrane</keyword>
<keyword evidence="9" id="KW-0547">Nucleotide-binding</keyword>
<dbReference type="GO" id="GO:0035556">
    <property type="term" value="P:intracellular signal transduction"/>
    <property type="evidence" value="ECO:0007669"/>
    <property type="project" value="InterPro"/>
</dbReference>
<evidence type="ECO:0000256" key="2">
    <source>
        <dbReference type="ARBA" id="ARBA00001936"/>
    </source>
</evidence>
<dbReference type="Pfam" id="PF16214">
    <property type="entry name" value="AC_N"/>
    <property type="match status" value="1"/>
</dbReference>
<feature type="transmembrane region" description="Helical" evidence="18">
    <location>
        <begin position="115"/>
        <end position="132"/>
    </location>
</feature>
<evidence type="ECO:0000256" key="3">
    <source>
        <dbReference type="ARBA" id="ARBA00001946"/>
    </source>
</evidence>
<accession>A0A8C5DQX3</accession>
<evidence type="ECO:0000256" key="14">
    <source>
        <dbReference type="ARBA" id="ARBA00023136"/>
    </source>
</evidence>
<dbReference type="PROSITE" id="PS00452">
    <property type="entry name" value="GUANYLATE_CYCLASE_1"/>
    <property type="match status" value="2"/>
</dbReference>
<evidence type="ECO:0000313" key="20">
    <source>
        <dbReference type="Ensembl" id="ENSGWIP00000010518.1"/>
    </source>
</evidence>
<dbReference type="GO" id="GO:0006171">
    <property type="term" value="P:cAMP biosynthetic process"/>
    <property type="evidence" value="ECO:0007669"/>
    <property type="project" value="UniProtKB-KW"/>
</dbReference>
<evidence type="ECO:0000256" key="4">
    <source>
        <dbReference type="ARBA" id="ARBA00004141"/>
    </source>
</evidence>
<dbReference type="EC" id="4.6.1.1" evidence="5"/>
<dbReference type="PANTHER" id="PTHR45627">
    <property type="entry name" value="ADENYLATE CYCLASE TYPE 1"/>
    <property type="match status" value="1"/>
</dbReference>
<name>A0A8C5DQX3_GOUWI</name>
<reference evidence="20" key="3">
    <citation type="submission" date="2025-09" db="UniProtKB">
        <authorList>
            <consortium name="Ensembl"/>
        </authorList>
    </citation>
    <scope>IDENTIFICATION</scope>
</reference>
<dbReference type="CDD" id="cd07302">
    <property type="entry name" value="CHD"/>
    <property type="match status" value="2"/>
</dbReference>
<evidence type="ECO:0000259" key="19">
    <source>
        <dbReference type="PROSITE" id="PS50125"/>
    </source>
</evidence>
<dbReference type="GO" id="GO:0005886">
    <property type="term" value="C:plasma membrane"/>
    <property type="evidence" value="ECO:0007669"/>
    <property type="project" value="TreeGrafter"/>
</dbReference>
<evidence type="ECO:0000256" key="12">
    <source>
        <dbReference type="ARBA" id="ARBA00022989"/>
    </source>
</evidence>
<keyword evidence="16 17" id="KW-0456">Lyase</keyword>
<protein>
    <recommendedName>
        <fullName evidence="5">adenylate cyclase</fullName>
        <ecNumber evidence="5">4.6.1.1</ecNumber>
    </recommendedName>
</protein>
<dbReference type="PROSITE" id="PS50125">
    <property type="entry name" value="GUANYLATE_CYCLASE_2"/>
    <property type="match status" value="2"/>
</dbReference>
<sequence length="860" mass="96325">VIFECKPTTFLMIKTQYTDMVTHVGALAVCCVVLCLSTALLICLPWLATVRRCGGALALFVWGTLYITAIVFIFTGGPVTTWEQVGFFLFLSLSVYTVLPLSVTWALIVGIWTSVSHIIIISVYVPVTSVLLCGFLQLVANAVLFVCVNCVGVYHLCRTNCGLRESNQKREEFSAIRSQKEVKKYQQEQLLLSVLPHYIAVELKTEVMKRLSKNEDTEESKVKGHNFHSFYIRQHKDVSILYADIVGFTKLASSCTPVELVAMLNKLFGKFDDIAMKHGCLRIKILGDCYYCVSGLPDPIPNHARNCVQMGLEMCTAIGKVREATGVDINMRVGVHTGNVLSGVIGLQKWQYDVWSHDVTLANHMESGGLPGRVHITEETLQHLNGAYQVENTDGGSRDPLLTGKKTYFVIDPKNPASGPRSHKLRASVKMTQYLQNWNNVPPFANLRDPNAKRLNKKFILGNFILSPSQLVPVCVCMSSQSLFFVPVHPWFHYKTLLPVLTLTLVLFHQYYLYCCLLAMLGVIVFIRTSMLVKILLLTLAVVVYLALFLHVYAPRSACLVQLLYHNGSQPGVLKDPQIMSGVWLVIFYIIGLILARQDELGCRVDFLLERCFQTEREEMEMMENVNKLLLQNVLPQHVASFFMGKAVCNQDLYSQSYDSVCVMFASVPQFKEYYTESSSNKDGLECLRLLNEIIADFDELLSKPKFSSVEKIKTIGSTYMAAAGLTYTPPGDERKKLEMSYSHVRSMVDFAFALMNKLELINTHSFNSFKLRVGINHGPVIAGVIGAHKPQYDIWGNSVNVASRMDSTGVLDKIQVTEETAQIVESVGYSITLRGKINVKGKGELTTFFINTDQGTPHF</sequence>
<evidence type="ECO:0000256" key="16">
    <source>
        <dbReference type="ARBA" id="ARBA00023239"/>
    </source>
</evidence>
<dbReference type="InterPro" id="IPR001054">
    <property type="entry name" value="A/G_cyclase"/>
</dbReference>
<keyword evidence="10" id="KW-0067">ATP-binding</keyword>
<feature type="transmembrane region" description="Helical" evidence="18">
    <location>
        <begin position="511"/>
        <end position="528"/>
    </location>
</feature>
<evidence type="ECO:0000256" key="9">
    <source>
        <dbReference type="ARBA" id="ARBA00022741"/>
    </source>
</evidence>
<reference evidence="20" key="1">
    <citation type="submission" date="2020-06" db="EMBL/GenBank/DDBJ databases">
        <authorList>
            <consortium name="Wellcome Sanger Institute Data Sharing"/>
        </authorList>
    </citation>
    <scope>NUCLEOTIDE SEQUENCE [LARGE SCALE GENOMIC DNA]</scope>
</reference>
<comment type="subcellular location">
    <subcellularLocation>
        <location evidence="4">Membrane</location>
        <topology evidence="4">Multi-pass membrane protein</topology>
    </subcellularLocation>
</comment>
<evidence type="ECO:0000256" key="13">
    <source>
        <dbReference type="ARBA" id="ARBA00022998"/>
    </source>
</evidence>
<dbReference type="Proteomes" id="UP000694680">
    <property type="component" value="Chromosome 18"/>
</dbReference>
<evidence type="ECO:0000256" key="1">
    <source>
        <dbReference type="ARBA" id="ARBA00001593"/>
    </source>
</evidence>
<evidence type="ECO:0000256" key="8">
    <source>
        <dbReference type="ARBA" id="ARBA00022737"/>
    </source>
</evidence>
<keyword evidence="11" id="KW-0460">Magnesium</keyword>
<reference evidence="20" key="2">
    <citation type="submission" date="2025-08" db="UniProtKB">
        <authorList>
            <consortium name="Ensembl"/>
        </authorList>
    </citation>
    <scope>IDENTIFICATION</scope>
</reference>
<keyword evidence="21" id="KW-1185">Reference proteome</keyword>
<keyword evidence="13" id="KW-0115">cAMP biosynthesis</keyword>
<dbReference type="Ensembl" id="ENSGWIT00000011694.1">
    <property type="protein sequence ID" value="ENSGWIP00000010518.1"/>
    <property type="gene ID" value="ENSGWIG00000005286.1"/>
</dbReference>
<keyword evidence="15" id="KW-0325">Glycoprotein</keyword>
<dbReference type="GO" id="GO:0004016">
    <property type="term" value="F:adenylate cyclase activity"/>
    <property type="evidence" value="ECO:0007669"/>
    <property type="project" value="UniProtKB-EC"/>
</dbReference>
<comment type="similarity">
    <text evidence="17">Belongs to the adenylyl cyclase class-4/guanylyl cyclase family.</text>
</comment>
<dbReference type="SMART" id="SM00044">
    <property type="entry name" value="CYCc"/>
    <property type="match status" value="2"/>
</dbReference>
<evidence type="ECO:0000256" key="17">
    <source>
        <dbReference type="RuleBase" id="RU000405"/>
    </source>
</evidence>
<keyword evidence="12 18" id="KW-1133">Transmembrane helix</keyword>
<dbReference type="GO" id="GO:0046872">
    <property type="term" value="F:metal ion binding"/>
    <property type="evidence" value="ECO:0007669"/>
    <property type="project" value="UniProtKB-KW"/>
</dbReference>
<feature type="transmembrane region" description="Helical" evidence="18">
    <location>
        <begin position="20"/>
        <end position="44"/>
    </location>
</feature>
<comment type="cofactor">
    <cofactor evidence="3">
        <name>Mg(2+)</name>
        <dbReference type="ChEBI" id="CHEBI:18420"/>
    </cofactor>
</comment>
<feature type="domain" description="Guanylate cyclase" evidence="19">
    <location>
        <begin position="239"/>
        <end position="366"/>
    </location>
</feature>
<evidence type="ECO:0000256" key="10">
    <source>
        <dbReference type="ARBA" id="ARBA00022840"/>
    </source>
</evidence>
<proteinExistence type="inferred from homology"/>
<dbReference type="GO" id="GO:0007193">
    <property type="term" value="P:adenylate cyclase-inhibiting G protein-coupled receptor signaling pathway"/>
    <property type="evidence" value="ECO:0007669"/>
    <property type="project" value="TreeGrafter"/>
</dbReference>
<evidence type="ECO:0000256" key="5">
    <source>
        <dbReference type="ARBA" id="ARBA00012201"/>
    </source>
</evidence>
<evidence type="ECO:0000256" key="15">
    <source>
        <dbReference type="ARBA" id="ARBA00023180"/>
    </source>
</evidence>
<evidence type="ECO:0000256" key="18">
    <source>
        <dbReference type="SAM" id="Phobius"/>
    </source>
</evidence>
<dbReference type="GO" id="GO:0005524">
    <property type="term" value="F:ATP binding"/>
    <property type="evidence" value="ECO:0007669"/>
    <property type="project" value="UniProtKB-KW"/>
</dbReference>
<dbReference type="SUPFAM" id="SSF55073">
    <property type="entry name" value="Nucleotide cyclase"/>
    <property type="match status" value="2"/>
</dbReference>
<dbReference type="Gene3D" id="3.30.70.1230">
    <property type="entry name" value="Nucleotide cyclase"/>
    <property type="match status" value="2"/>
</dbReference>
<evidence type="ECO:0000256" key="6">
    <source>
        <dbReference type="ARBA" id="ARBA00022692"/>
    </source>
</evidence>
<dbReference type="FunFam" id="3.30.70.1230:FF:000003">
    <property type="entry name" value="Adenylate cyclase"/>
    <property type="match status" value="1"/>
</dbReference>
<feature type="domain" description="Guanylate cyclase" evidence="19">
    <location>
        <begin position="662"/>
        <end position="807"/>
    </location>
</feature>
<feature type="transmembrane region" description="Helical" evidence="18">
    <location>
        <begin position="579"/>
        <end position="596"/>
    </location>
</feature>
<dbReference type="Pfam" id="PF00211">
    <property type="entry name" value="Guanylate_cyc"/>
    <property type="match status" value="2"/>
</dbReference>
<keyword evidence="6 18" id="KW-0812">Transmembrane</keyword>
<evidence type="ECO:0000313" key="21">
    <source>
        <dbReference type="Proteomes" id="UP000694680"/>
    </source>
</evidence>
<keyword evidence="8" id="KW-0677">Repeat</keyword>
<evidence type="ECO:0000256" key="7">
    <source>
        <dbReference type="ARBA" id="ARBA00022723"/>
    </source>
</evidence>
<feature type="transmembrane region" description="Helical" evidence="18">
    <location>
        <begin position="87"/>
        <end position="108"/>
    </location>
</feature>
<evidence type="ECO:0000256" key="11">
    <source>
        <dbReference type="ARBA" id="ARBA00022842"/>
    </source>
</evidence>
<dbReference type="AlphaFoldDB" id="A0A8C5DQX3"/>
<comment type="catalytic activity">
    <reaction evidence="1">
        <text>ATP = 3',5'-cyclic AMP + diphosphate</text>
        <dbReference type="Rhea" id="RHEA:15389"/>
        <dbReference type="ChEBI" id="CHEBI:30616"/>
        <dbReference type="ChEBI" id="CHEBI:33019"/>
        <dbReference type="ChEBI" id="CHEBI:58165"/>
        <dbReference type="EC" id="4.6.1.1"/>
    </reaction>
</comment>
<dbReference type="InterPro" id="IPR032628">
    <property type="entry name" value="AC_N"/>
</dbReference>
<dbReference type="InterPro" id="IPR029787">
    <property type="entry name" value="Nucleotide_cyclase"/>
</dbReference>
<organism evidence="20 21">
    <name type="scientific">Gouania willdenowi</name>
    <name type="common">Blunt-snouted clingfish</name>
    <name type="synonym">Lepadogaster willdenowi</name>
    <dbReference type="NCBI Taxonomy" id="441366"/>
    <lineage>
        <taxon>Eukaryota</taxon>
        <taxon>Metazoa</taxon>
        <taxon>Chordata</taxon>
        <taxon>Craniata</taxon>
        <taxon>Vertebrata</taxon>
        <taxon>Euteleostomi</taxon>
        <taxon>Actinopterygii</taxon>
        <taxon>Neopterygii</taxon>
        <taxon>Teleostei</taxon>
        <taxon>Neoteleostei</taxon>
        <taxon>Acanthomorphata</taxon>
        <taxon>Ovalentaria</taxon>
        <taxon>Blenniimorphae</taxon>
        <taxon>Blenniiformes</taxon>
        <taxon>Gobiesocoidei</taxon>
        <taxon>Gobiesocidae</taxon>
        <taxon>Gobiesocinae</taxon>
        <taxon>Gouania</taxon>
    </lineage>
</organism>
<gene>
    <name evidence="20" type="primary">LOC114480516</name>
</gene>
<feature type="transmembrane region" description="Helical" evidence="18">
    <location>
        <begin position="535"/>
        <end position="554"/>
    </location>
</feature>
<keyword evidence="7" id="KW-0479">Metal-binding</keyword>